<keyword evidence="2" id="KW-0808">Transferase</keyword>
<dbReference type="EMBL" id="KZ507809">
    <property type="protein sequence ID" value="PKU36188.1"/>
    <property type="molecule type" value="Genomic_DNA"/>
</dbReference>
<name>A0A2I0TQV8_LIMLA</name>
<evidence type="ECO:0000256" key="1">
    <source>
        <dbReference type="SAM" id="MobiDB-lite"/>
    </source>
</evidence>
<keyword evidence="2" id="KW-0548">Nucleotidyltransferase</keyword>
<dbReference type="PANTHER" id="PTHR33332">
    <property type="entry name" value="REVERSE TRANSCRIPTASE DOMAIN-CONTAINING PROTEIN"/>
    <property type="match status" value="1"/>
</dbReference>
<gene>
    <name evidence="2" type="ORF">llap_13510</name>
</gene>
<accession>A0A2I0TQV8</accession>
<evidence type="ECO:0000313" key="3">
    <source>
        <dbReference type="Proteomes" id="UP000233556"/>
    </source>
</evidence>
<feature type="region of interest" description="Disordered" evidence="1">
    <location>
        <begin position="109"/>
        <end position="133"/>
    </location>
</feature>
<protein>
    <submittedName>
        <fullName evidence="2">Rna-directed dna polymerase from mobile element jockey-like</fullName>
    </submittedName>
</protein>
<sequence>MQDNQVIRPSEHEFIKGRFCLINLISLYDTVICLVDEGKAVDVVYLDGSKAVDTISHSILLEKLAACGFGGPQIQLCVSPVGLSNTCTKQLSPVTCRNLIDSLCPTTMPNPKMSAREGREGREKKETHEFKRN</sequence>
<dbReference type="OrthoDB" id="10063195at2759"/>
<organism evidence="2 3">
    <name type="scientific">Limosa lapponica baueri</name>
    <dbReference type="NCBI Taxonomy" id="1758121"/>
    <lineage>
        <taxon>Eukaryota</taxon>
        <taxon>Metazoa</taxon>
        <taxon>Chordata</taxon>
        <taxon>Craniata</taxon>
        <taxon>Vertebrata</taxon>
        <taxon>Euteleostomi</taxon>
        <taxon>Archelosauria</taxon>
        <taxon>Archosauria</taxon>
        <taxon>Dinosauria</taxon>
        <taxon>Saurischia</taxon>
        <taxon>Theropoda</taxon>
        <taxon>Coelurosauria</taxon>
        <taxon>Aves</taxon>
        <taxon>Neognathae</taxon>
        <taxon>Neoaves</taxon>
        <taxon>Charadriiformes</taxon>
        <taxon>Scolopacidae</taxon>
        <taxon>Limosa</taxon>
    </lineage>
</organism>
<keyword evidence="3" id="KW-1185">Reference proteome</keyword>
<reference evidence="3" key="1">
    <citation type="submission" date="2017-11" db="EMBL/GenBank/DDBJ databases">
        <authorList>
            <person name="Lima N.C."/>
            <person name="Parody-Merino A.M."/>
            <person name="Battley P.F."/>
            <person name="Fidler A.E."/>
            <person name="Prosdocimi F."/>
        </authorList>
    </citation>
    <scope>NUCLEOTIDE SEQUENCE [LARGE SCALE GENOMIC DNA]</scope>
</reference>
<feature type="compositionally biased region" description="Basic and acidic residues" evidence="1">
    <location>
        <begin position="114"/>
        <end position="133"/>
    </location>
</feature>
<evidence type="ECO:0000313" key="2">
    <source>
        <dbReference type="EMBL" id="PKU36188.1"/>
    </source>
</evidence>
<dbReference type="AlphaFoldDB" id="A0A2I0TQV8"/>
<proteinExistence type="predicted"/>
<dbReference type="GO" id="GO:0003964">
    <property type="term" value="F:RNA-directed DNA polymerase activity"/>
    <property type="evidence" value="ECO:0007669"/>
    <property type="project" value="UniProtKB-KW"/>
</dbReference>
<keyword evidence="2" id="KW-0695">RNA-directed DNA polymerase</keyword>
<reference evidence="3" key="2">
    <citation type="submission" date="2017-12" db="EMBL/GenBank/DDBJ databases">
        <title>Genome sequence of the Bar-tailed Godwit (Limosa lapponica baueri).</title>
        <authorList>
            <person name="Lima N.C.B."/>
            <person name="Parody-Merino A.M."/>
            <person name="Battley P.F."/>
            <person name="Fidler A.E."/>
            <person name="Prosdocimi F."/>
        </authorList>
    </citation>
    <scope>NUCLEOTIDE SEQUENCE [LARGE SCALE GENOMIC DNA]</scope>
</reference>
<dbReference type="Proteomes" id="UP000233556">
    <property type="component" value="Unassembled WGS sequence"/>
</dbReference>